<sequence>MNATVCLKALNRGLLTRLATTPVNRVSVQQMYAMERFSPASSLLVSLFCRDVTEASDRAKILAPMEFLHAELPVRLCQNFNLLNTRLRSDWADHQVNTKVHQLTLNLLEDIDVLAGFPVPTKPHDVASFISALKVLQVRQNQNYTSLRECLSQVTSRQLRSGQPQRPLIHENMNDVLMDYFSLNYGTNWLIAQSINQYNGFQCVLNEVSPHSAAEQAIQTARQWCSQYYSCEPPEVKLISKKTNIEVIATNHSIQDSLFQVLKHSIGSVIEHSQTLRTRASDMPPLEVRMTEGEEDICFRVSDLGGGIPMSSMSNIWDQLSNSTEKTKGLSMTRSISRYFGGDLEIVSMEGNGTESYLYLDRTGTIGECIPSVSITDEEVDSLVDTLYYEKSKEEVVRVYSNETCTERVAVTA</sequence>
<evidence type="ECO:0000313" key="4">
    <source>
        <dbReference type="Proteomes" id="UP001479436"/>
    </source>
</evidence>
<comment type="similarity">
    <text evidence="1">Belongs to the PDK/BCKDK protein kinase family.</text>
</comment>
<dbReference type="InterPro" id="IPR036890">
    <property type="entry name" value="HATPase_C_sf"/>
</dbReference>
<dbReference type="Gene3D" id="3.30.565.10">
    <property type="entry name" value="Histidine kinase-like ATPase, C-terminal domain"/>
    <property type="match status" value="1"/>
</dbReference>
<gene>
    <name evidence="3" type="primary">PDK2_7</name>
    <name evidence="3" type="ORF">K7432_010911</name>
</gene>
<organism evidence="3 4">
    <name type="scientific">Basidiobolus ranarum</name>
    <dbReference type="NCBI Taxonomy" id="34480"/>
    <lineage>
        <taxon>Eukaryota</taxon>
        <taxon>Fungi</taxon>
        <taxon>Fungi incertae sedis</taxon>
        <taxon>Zoopagomycota</taxon>
        <taxon>Entomophthoromycotina</taxon>
        <taxon>Basidiobolomycetes</taxon>
        <taxon>Basidiobolales</taxon>
        <taxon>Basidiobolaceae</taxon>
        <taxon>Basidiobolus</taxon>
    </lineage>
</organism>
<proteinExistence type="inferred from homology"/>
<dbReference type="SUPFAM" id="SSF55874">
    <property type="entry name" value="ATPase domain of HSP90 chaperone/DNA topoisomerase II/histidine kinase"/>
    <property type="match status" value="1"/>
</dbReference>
<evidence type="ECO:0000259" key="2">
    <source>
        <dbReference type="PROSITE" id="PS50109"/>
    </source>
</evidence>
<keyword evidence="4" id="KW-1185">Reference proteome</keyword>
<dbReference type="EC" id="2.7.11.-" evidence="1"/>
<keyword evidence="1 3" id="KW-0808">Transferase</keyword>
<dbReference type="PROSITE" id="PS50109">
    <property type="entry name" value="HIS_KIN"/>
    <property type="match status" value="1"/>
</dbReference>
<dbReference type="InterPro" id="IPR003594">
    <property type="entry name" value="HATPase_dom"/>
</dbReference>
<dbReference type="InterPro" id="IPR005467">
    <property type="entry name" value="His_kinase_dom"/>
</dbReference>
<dbReference type="Proteomes" id="UP001479436">
    <property type="component" value="Unassembled WGS sequence"/>
</dbReference>
<keyword evidence="1" id="KW-0547">Nucleotide-binding</keyword>
<dbReference type="InterPro" id="IPR036784">
    <property type="entry name" value="AK/P_DHK_N_sf"/>
</dbReference>
<keyword evidence="1 3" id="KW-0418">Kinase</keyword>
<dbReference type="EMBL" id="JASJQH010007668">
    <property type="protein sequence ID" value="KAK9703094.1"/>
    <property type="molecule type" value="Genomic_DNA"/>
</dbReference>
<accession>A0ABR2VUW8</accession>
<dbReference type="PANTHER" id="PTHR11947:SF3">
    <property type="entry name" value="[PYRUVATE DEHYDROGENASE (ACETYL-TRANSFERRING)] KINASE, MITOCHONDRIAL"/>
    <property type="match status" value="1"/>
</dbReference>
<keyword evidence="1" id="KW-0496">Mitochondrion</keyword>
<comment type="subcellular location">
    <subcellularLocation>
        <location evidence="1">Mitochondrion matrix</location>
    </subcellularLocation>
</comment>
<name>A0ABR2VUW8_9FUNG</name>
<evidence type="ECO:0000256" key="1">
    <source>
        <dbReference type="RuleBase" id="RU366032"/>
    </source>
</evidence>
<dbReference type="Pfam" id="PF02518">
    <property type="entry name" value="HATPase_c"/>
    <property type="match status" value="1"/>
</dbReference>
<reference evidence="3 4" key="1">
    <citation type="submission" date="2023-04" db="EMBL/GenBank/DDBJ databases">
        <title>Genome of Basidiobolus ranarum AG-B5.</title>
        <authorList>
            <person name="Stajich J.E."/>
            <person name="Carter-House D."/>
            <person name="Gryganskyi A."/>
        </authorList>
    </citation>
    <scope>NUCLEOTIDE SEQUENCE [LARGE SCALE GENOMIC DNA]</scope>
    <source>
        <strain evidence="3 4">AG-B5</strain>
    </source>
</reference>
<dbReference type="PANTHER" id="PTHR11947">
    <property type="entry name" value="PYRUVATE DEHYDROGENASE KINASE"/>
    <property type="match status" value="1"/>
</dbReference>
<dbReference type="GO" id="GO:0004740">
    <property type="term" value="F:pyruvate dehydrogenase (acetyl-transferring) kinase activity"/>
    <property type="evidence" value="ECO:0007669"/>
    <property type="project" value="UniProtKB-EC"/>
</dbReference>
<keyword evidence="1" id="KW-0067">ATP-binding</keyword>
<protein>
    <recommendedName>
        <fullName evidence="1">Protein-serine/threonine kinase</fullName>
        <ecNumber evidence="1">2.7.11.-</ecNumber>
    </recommendedName>
</protein>
<dbReference type="Gene3D" id="1.20.140.20">
    <property type="entry name" value="Alpha-ketoacid/pyruvate dehydrogenase kinase, N-terminal domain"/>
    <property type="match status" value="1"/>
</dbReference>
<feature type="domain" description="Histidine kinase" evidence="2">
    <location>
        <begin position="258"/>
        <end position="364"/>
    </location>
</feature>
<dbReference type="InterPro" id="IPR039028">
    <property type="entry name" value="BCKD/PDK"/>
</dbReference>
<comment type="caution">
    <text evidence="3">The sequence shown here is derived from an EMBL/GenBank/DDBJ whole genome shotgun (WGS) entry which is preliminary data.</text>
</comment>
<evidence type="ECO:0000313" key="3">
    <source>
        <dbReference type="EMBL" id="KAK9703094.1"/>
    </source>
</evidence>